<dbReference type="Pfam" id="PF00069">
    <property type="entry name" value="Pkinase"/>
    <property type="match status" value="1"/>
</dbReference>
<evidence type="ECO:0000256" key="16">
    <source>
        <dbReference type="ARBA" id="ARBA00047899"/>
    </source>
</evidence>
<dbReference type="InterPro" id="IPR008271">
    <property type="entry name" value="Ser/Thr_kinase_AS"/>
</dbReference>
<organism evidence="21 22">
    <name type="scientific">Iris pallida</name>
    <name type="common">Sweet iris</name>
    <dbReference type="NCBI Taxonomy" id="29817"/>
    <lineage>
        <taxon>Eukaryota</taxon>
        <taxon>Viridiplantae</taxon>
        <taxon>Streptophyta</taxon>
        <taxon>Embryophyta</taxon>
        <taxon>Tracheophyta</taxon>
        <taxon>Spermatophyta</taxon>
        <taxon>Magnoliopsida</taxon>
        <taxon>Liliopsida</taxon>
        <taxon>Asparagales</taxon>
        <taxon>Iridaceae</taxon>
        <taxon>Iridoideae</taxon>
        <taxon>Irideae</taxon>
        <taxon>Iris</taxon>
    </lineage>
</organism>
<evidence type="ECO:0000259" key="20">
    <source>
        <dbReference type="PROSITE" id="PS50011"/>
    </source>
</evidence>
<dbReference type="PROSITE" id="PS00108">
    <property type="entry name" value="PROTEIN_KINASE_ST"/>
    <property type="match status" value="1"/>
</dbReference>
<evidence type="ECO:0000256" key="11">
    <source>
        <dbReference type="ARBA" id="ARBA00022989"/>
    </source>
</evidence>
<keyword evidence="3" id="KW-0723">Serine/threonine-protein kinase</keyword>
<dbReference type="SUPFAM" id="SSF56112">
    <property type="entry name" value="Protein kinase-like (PK-like)"/>
    <property type="match status" value="1"/>
</dbReference>
<evidence type="ECO:0000313" key="22">
    <source>
        <dbReference type="Proteomes" id="UP001140949"/>
    </source>
</evidence>
<evidence type="ECO:0000256" key="14">
    <source>
        <dbReference type="ARBA" id="ARBA00023170"/>
    </source>
</evidence>
<keyword evidence="11 19" id="KW-1133">Transmembrane helix</keyword>
<dbReference type="InterPro" id="IPR017441">
    <property type="entry name" value="Protein_kinase_ATP_BS"/>
</dbReference>
<evidence type="ECO:0000256" key="6">
    <source>
        <dbReference type="ARBA" id="ARBA00022692"/>
    </source>
</evidence>
<accession>A0AAX6HAE4</accession>
<dbReference type="EMBL" id="JANAVB010010999">
    <property type="protein sequence ID" value="KAJ6838019.1"/>
    <property type="molecule type" value="Genomic_DNA"/>
</dbReference>
<comment type="caution">
    <text evidence="21">The sequence shown here is derived from an EMBL/GenBank/DDBJ whole genome shotgun (WGS) entry which is preliminary data.</text>
</comment>
<evidence type="ECO:0000256" key="2">
    <source>
        <dbReference type="ARBA" id="ARBA00012513"/>
    </source>
</evidence>
<comment type="catalytic activity">
    <reaction evidence="17">
        <text>L-seryl-[protein] + ATP = O-phospho-L-seryl-[protein] + ADP + H(+)</text>
        <dbReference type="Rhea" id="RHEA:17989"/>
        <dbReference type="Rhea" id="RHEA-COMP:9863"/>
        <dbReference type="Rhea" id="RHEA-COMP:11604"/>
        <dbReference type="ChEBI" id="CHEBI:15378"/>
        <dbReference type="ChEBI" id="CHEBI:29999"/>
        <dbReference type="ChEBI" id="CHEBI:30616"/>
        <dbReference type="ChEBI" id="CHEBI:83421"/>
        <dbReference type="ChEBI" id="CHEBI:456216"/>
        <dbReference type="EC" id="2.7.11.1"/>
    </reaction>
</comment>
<evidence type="ECO:0000256" key="7">
    <source>
        <dbReference type="ARBA" id="ARBA00022729"/>
    </source>
</evidence>
<reference evidence="21" key="2">
    <citation type="submission" date="2023-04" db="EMBL/GenBank/DDBJ databases">
        <authorList>
            <person name="Bruccoleri R.E."/>
            <person name="Oakeley E.J."/>
            <person name="Faust A.-M."/>
            <person name="Dessus-Babus S."/>
            <person name="Altorfer M."/>
            <person name="Burckhardt D."/>
            <person name="Oertli M."/>
            <person name="Naumann U."/>
            <person name="Petersen F."/>
            <person name="Wong J."/>
        </authorList>
    </citation>
    <scope>NUCLEOTIDE SEQUENCE</scope>
    <source>
        <strain evidence="21">GSM-AAB239-AS_SAM_17_03QT</strain>
        <tissue evidence="21">Leaf</tissue>
    </source>
</reference>
<dbReference type="FunFam" id="1.10.510.10:FF:000302">
    <property type="entry name" value="Serine/threonine-protein kinase"/>
    <property type="match status" value="1"/>
</dbReference>
<dbReference type="PROSITE" id="PS50011">
    <property type="entry name" value="PROTEIN_KINASE_DOM"/>
    <property type="match status" value="1"/>
</dbReference>
<dbReference type="AlphaFoldDB" id="A0AAX6HAE4"/>
<keyword evidence="13" id="KW-1015">Disulfide bond</keyword>
<name>A0AAX6HAE4_IRIPA</name>
<dbReference type="SMART" id="SM00220">
    <property type="entry name" value="S_TKc"/>
    <property type="match status" value="1"/>
</dbReference>
<feature type="domain" description="Protein kinase" evidence="20">
    <location>
        <begin position="202"/>
        <end position="494"/>
    </location>
</feature>
<dbReference type="Proteomes" id="UP001140949">
    <property type="component" value="Unassembled WGS sequence"/>
</dbReference>
<evidence type="ECO:0000256" key="4">
    <source>
        <dbReference type="ARBA" id="ARBA00022536"/>
    </source>
</evidence>
<feature type="transmembrane region" description="Helical" evidence="19">
    <location>
        <begin position="145"/>
        <end position="168"/>
    </location>
</feature>
<keyword evidence="8 18" id="KW-0547">Nucleotide-binding</keyword>
<keyword evidence="12 19" id="KW-0472">Membrane</keyword>
<proteinExistence type="predicted"/>
<evidence type="ECO:0000256" key="17">
    <source>
        <dbReference type="ARBA" id="ARBA00048679"/>
    </source>
</evidence>
<keyword evidence="10 18" id="KW-0067">ATP-binding</keyword>
<keyword evidence="4" id="KW-0245">EGF-like domain</keyword>
<evidence type="ECO:0000256" key="8">
    <source>
        <dbReference type="ARBA" id="ARBA00022741"/>
    </source>
</evidence>
<dbReference type="FunFam" id="3.30.200.20:FF:000059">
    <property type="entry name" value="S-receptor-like serine/threonine-protein kinase"/>
    <property type="match status" value="1"/>
</dbReference>
<dbReference type="EC" id="2.7.11.1" evidence="2"/>
<keyword evidence="15" id="KW-0325">Glycoprotein</keyword>
<evidence type="ECO:0000256" key="18">
    <source>
        <dbReference type="PROSITE-ProRule" id="PRU10141"/>
    </source>
</evidence>
<comment type="subcellular location">
    <subcellularLocation>
        <location evidence="1">Membrane</location>
        <topology evidence="1">Single-pass type I membrane protein</topology>
    </subcellularLocation>
</comment>
<keyword evidence="14 21" id="KW-0675">Receptor</keyword>
<evidence type="ECO:0000256" key="10">
    <source>
        <dbReference type="ARBA" id="ARBA00022840"/>
    </source>
</evidence>
<dbReference type="GO" id="GO:0005524">
    <property type="term" value="F:ATP binding"/>
    <property type="evidence" value="ECO:0007669"/>
    <property type="project" value="UniProtKB-UniRule"/>
</dbReference>
<evidence type="ECO:0000256" key="13">
    <source>
        <dbReference type="ARBA" id="ARBA00023157"/>
    </source>
</evidence>
<evidence type="ECO:0000256" key="9">
    <source>
        <dbReference type="ARBA" id="ARBA00022777"/>
    </source>
</evidence>
<evidence type="ECO:0000256" key="12">
    <source>
        <dbReference type="ARBA" id="ARBA00023136"/>
    </source>
</evidence>
<keyword evidence="9 21" id="KW-0418">Kinase</keyword>
<keyword evidence="6 19" id="KW-0812">Transmembrane</keyword>
<dbReference type="InterPro" id="IPR000719">
    <property type="entry name" value="Prot_kinase_dom"/>
</dbReference>
<keyword evidence="5" id="KW-0808">Transferase</keyword>
<reference evidence="21" key="1">
    <citation type="journal article" date="2023" name="GigaByte">
        <title>Genome assembly of the bearded iris, Iris pallida Lam.</title>
        <authorList>
            <person name="Bruccoleri R.E."/>
            <person name="Oakeley E.J."/>
            <person name="Faust A.M.E."/>
            <person name="Altorfer M."/>
            <person name="Dessus-Babus S."/>
            <person name="Burckhardt D."/>
            <person name="Oertli M."/>
            <person name="Naumann U."/>
            <person name="Petersen F."/>
            <person name="Wong J."/>
        </authorList>
    </citation>
    <scope>NUCLEOTIDE SEQUENCE</scope>
    <source>
        <strain evidence="21">GSM-AAB239-AS_SAM_17_03QT</strain>
    </source>
</reference>
<dbReference type="PANTHER" id="PTHR47974:SF4">
    <property type="entry name" value="RECEPTOR-LIKE SERINE_THREONINE-PROTEIN KINASE"/>
    <property type="match status" value="1"/>
</dbReference>
<dbReference type="Gene3D" id="1.10.510.10">
    <property type="entry name" value="Transferase(Phosphotransferase) domain 1"/>
    <property type="match status" value="1"/>
</dbReference>
<dbReference type="PANTHER" id="PTHR47974">
    <property type="entry name" value="OS07G0415500 PROTEIN"/>
    <property type="match status" value="1"/>
</dbReference>
<dbReference type="GO" id="GO:0004674">
    <property type="term" value="F:protein serine/threonine kinase activity"/>
    <property type="evidence" value="ECO:0007669"/>
    <property type="project" value="UniProtKB-KW"/>
</dbReference>
<evidence type="ECO:0000256" key="5">
    <source>
        <dbReference type="ARBA" id="ARBA00022679"/>
    </source>
</evidence>
<dbReference type="GO" id="GO:0016020">
    <property type="term" value="C:membrane"/>
    <property type="evidence" value="ECO:0007669"/>
    <property type="project" value="UniProtKB-SubCell"/>
</dbReference>
<keyword evidence="22" id="KW-1185">Reference proteome</keyword>
<dbReference type="PROSITE" id="PS00107">
    <property type="entry name" value="PROTEIN_KINASE_ATP"/>
    <property type="match status" value="1"/>
</dbReference>
<gene>
    <name evidence="21" type="ORF">M6B38_322260</name>
</gene>
<protein>
    <recommendedName>
        <fullName evidence="2">non-specific serine/threonine protein kinase</fullName>
        <ecNumber evidence="2">2.7.11.1</ecNumber>
    </recommendedName>
</protein>
<evidence type="ECO:0000256" key="3">
    <source>
        <dbReference type="ARBA" id="ARBA00022527"/>
    </source>
</evidence>
<evidence type="ECO:0000313" key="21">
    <source>
        <dbReference type="EMBL" id="KAJ6838019.1"/>
    </source>
</evidence>
<comment type="catalytic activity">
    <reaction evidence="16">
        <text>L-threonyl-[protein] + ATP = O-phospho-L-threonyl-[protein] + ADP + H(+)</text>
        <dbReference type="Rhea" id="RHEA:46608"/>
        <dbReference type="Rhea" id="RHEA-COMP:11060"/>
        <dbReference type="Rhea" id="RHEA-COMP:11605"/>
        <dbReference type="ChEBI" id="CHEBI:15378"/>
        <dbReference type="ChEBI" id="CHEBI:30013"/>
        <dbReference type="ChEBI" id="CHEBI:30616"/>
        <dbReference type="ChEBI" id="CHEBI:61977"/>
        <dbReference type="ChEBI" id="CHEBI:456216"/>
        <dbReference type="EC" id="2.7.11.1"/>
    </reaction>
</comment>
<evidence type="ECO:0000256" key="1">
    <source>
        <dbReference type="ARBA" id="ARBA00004479"/>
    </source>
</evidence>
<dbReference type="Gene3D" id="3.30.200.20">
    <property type="entry name" value="Phosphorylase Kinase, domain 1"/>
    <property type="match status" value="1"/>
</dbReference>
<feature type="binding site" evidence="18">
    <location>
        <position position="230"/>
    </location>
    <ligand>
        <name>ATP</name>
        <dbReference type="ChEBI" id="CHEBI:30616"/>
    </ligand>
</feature>
<dbReference type="InterPro" id="IPR011009">
    <property type="entry name" value="Kinase-like_dom_sf"/>
</dbReference>
<sequence length="506" mass="58126">MRLHAADPVFVPSRLRDGKRERLERRLQKEDRHGLRRRRPPSEGQVPAVARHGLLGVRPQLHSVRVVQALRQPVQRRLFLRGLHLQDRNRQPVQSTNSNVYLKVLRQAEVANVSQAYRPVCNATEDEPGVGSPAVRYRARFNWSYLYWFVSAFFLVEVLFISVGWWFMFRKGKKPTAVEEGYMMISSQFKKFTYRELEKATENFRHELGRGGSGAVYKGVLDDERVVAVKRLVDVTQGEEEFWAEVSVIGKINHMNLVRMWGFCSQRSHRLLVSEYVENGSLDKILFDGNGAASTPLGWKERFKIAVGVAKGLFYLHHECLEWVIHCDVKPENILLDRDFEPKIADFGLAKLLKRGGGAGPEYLSRIRGTRGYIAPEWALNLPITGKVDVYSYGVVLLEMVRGSRVSNWATDWVDTEEVEMVMGKLCSALKEKLAEKEDESWVRNLVDSRLNGQFDLEQATLIVEIAVACLEEERSRRPTMDSVVRMLLSYDYKSKELHEENLVCV</sequence>
<evidence type="ECO:0000256" key="15">
    <source>
        <dbReference type="ARBA" id="ARBA00023180"/>
    </source>
</evidence>
<keyword evidence="7" id="KW-0732">Signal</keyword>
<evidence type="ECO:0000256" key="19">
    <source>
        <dbReference type="SAM" id="Phobius"/>
    </source>
</evidence>